<keyword evidence="2" id="KW-0175">Coiled coil</keyword>
<organism evidence="3 4">
    <name type="scientific">Myripristis murdjan</name>
    <name type="common">pinecone soldierfish</name>
    <dbReference type="NCBI Taxonomy" id="586833"/>
    <lineage>
        <taxon>Eukaryota</taxon>
        <taxon>Metazoa</taxon>
        <taxon>Chordata</taxon>
        <taxon>Craniata</taxon>
        <taxon>Vertebrata</taxon>
        <taxon>Euteleostomi</taxon>
        <taxon>Actinopterygii</taxon>
        <taxon>Neopterygii</taxon>
        <taxon>Teleostei</taxon>
        <taxon>Neoteleostei</taxon>
        <taxon>Acanthomorphata</taxon>
        <taxon>Holocentriformes</taxon>
        <taxon>Holocentridae</taxon>
        <taxon>Myripristis</taxon>
    </lineage>
</organism>
<evidence type="ECO:0000313" key="3">
    <source>
        <dbReference type="Ensembl" id="ENSMMDP00005023962.1"/>
    </source>
</evidence>
<dbReference type="Proteomes" id="UP000472263">
    <property type="component" value="Chromosome 24"/>
</dbReference>
<reference evidence="3" key="3">
    <citation type="submission" date="2025-09" db="UniProtKB">
        <authorList>
            <consortium name="Ensembl"/>
        </authorList>
    </citation>
    <scope>IDENTIFICATION</scope>
</reference>
<sequence>MNGVHLNTETLSFRSLVSRTLSPLCLPLQEETLQRCREDEEKRKEISNHFQRTLNDIQTQIEQHSNRNTKLCQENALLADKLESLMNQYELKEEKN</sequence>
<dbReference type="PANTHER" id="PTHR16127:SF10">
    <property type="entry name" value="BETA-TAXILIN"/>
    <property type="match status" value="1"/>
</dbReference>
<keyword evidence="4" id="KW-1185">Reference proteome</keyword>
<evidence type="ECO:0000256" key="2">
    <source>
        <dbReference type="SAM" id="Coils"/>
    </source>
</evidence>
<dbReference type="InParanoid" id="A0A667Y8I3"/>
<dbReference type="Pfam" id="PF09728">
    <property type="entry name" value="Taxilin"/>
    <property type="match status" value="1"/>
</dbReference>
<feature type="coiled-coil region" evidence="2">
    <location>
        <begin position="54"/>
        <end position="95"/>
    </location>
</feature>
<comment type="similarity">
    <text evidence="1">Belongs to the taxilin family.</text>
</comment>
<dbReference type="GO" id="GO:0019905">
    <property type="term" value="F:syntaxin binding"/>
    <property type="evidence" value="ECO:0007669"/>
    <property type="project" value="InterPro"/>
</dbReference>
<evidence type="ECO:0000313" key="4">
    <source>
        <dbReference type="Proteomes" id="UP000472263"/>
    </source>
</evidence>
<dbReference type="PANTHER" id="PTHR16127">
    <property type="entry name" value="TAXILIN"/>
    <property type="match status" value="1"/>
</dbReference>
<protein>
    <submittedName>
        <fullName evidence="3">Uncharacterized protein</fullName>
    </submittedName>
</protein>
<dbReference type="InterPro" id="IPR026183">
    <property type="entry name" value="Taxilin_fam"/>
</dbReference>
<reference evidence="3" key="1">
    <citation type="submission" date="2019-06" db="EMBL/GenBank/DDBJ databases">
        <authorList>
            <consortium name="Wellcome Sanger Institute Data Sharing"/>
        </authorList>
    </citation>
    <scope>NUCLEOTIDE SEQUENCE [LARGE SCALE GENOMIC DNA]</scope>
</reference>
<dbReference type="Ensembl" id="ENSMMDT00005024476.1">
    <property type="protein sequence ID" value="ENSMMDP00005023962.1"/>
    <property type="gene ID" value="ENSMMDG00005011558.1"/>
</dbReference>
<proteinExistence type="inferred from homology"/>
<name>A0A667Y8I3_9TELE</name>
<accession>A0A667Y8I3</accession>
<evidence type="ECO:0000256" key="1">
    <source>
        <dbReference type="ARBA" id="ARBA00009550"/>
    </source>
</evidence>
<dbReference type="GeneTree" id="ENSGT00940000157418"/>
<dbReference type="AlphaFoldDB" id="A0A667Y8I3"/>
<reference evidence="3" key="2">
    <citation type="submission" date="2025-08" db="UniProtKB">
        <authorList>
            <consortium name="Ensembl"/>
        </authorList>
    </citation>
    <scope>IDENTIFICATION</scope>
</reference>